<evidence type="ECO:0000256" key="1">
    <source>
        <dbReference type="SAM" id="Phobius"/>
    </source>
</evidence>
<gene>
    <name evidence="2" type="ORF">LEP1GSC133_1256</name>
</gene>
<dbReference type="AlphaFoldDB" id="M6W605"/>
<evidence type="ECO:0000313" key="3">
    <source>
        <dbReference type="Proteomes" id="UP000012159"/>
    </source>
</evidence>
<name>M6W605_LEPBO</name>
<keyword evidence="1" id="KW-1133">Transmembrane helix</keyword>
<dbReference type="EMBL" id="AKWF02000025">
    <property type="protein sequence ID" value="EMO64535.1"/>
    <property type="molecule type" value="Genomic_DNA"/>
</dbReference>
<protein>
    <submittedName>
        <fullName evidence="2">Uncharacterized protein</fullName>
    </submittedName>
</protein>
<keyword evidence="1" id="KW-0472">Membrane</keyword>
<reference evidence="2 3" key="1">
    <citation type="submission" date="2013-01" db="EMBL/GenBank/DDBJ databases">
        <authorList>
            <person name="Harkins D.M."/>
            <person name="Durkin A.S."/>
            <person name="Brinkac L.M."/>
            <person name="Haft D.H."/>
            <person name="Selengut J.D."/>
            <person name="Sanka R."/>
            <person name="DePew J."/>
            <person name="Purushe J."/>
            <person name="Picardeau M."/>
            <person name="Werts C."/>
            <person name="Goarant C."/>
            <person name="Vinetz J.M."/>
            <person name="Sutton G.G."/>
            <person name="Nierman W.C."/>
            <person name="Fouts D.E."/>
        </authorList>
    </citation>
    <scope>NUCLEOTIDE SEQUENCE [LARGE SCALE GENOMIC DNA]</scope>
    <source>
        <strain evidence="2 3">200901868</strain>
    </source>
</reference>
<proteinExistence type="predicted"/>
<comment type="caution">
    <text evidence="2">The sequence shown here is derived from an EMBL/GenBank/DDBJ whole genome shotgun (WGS) entry which is preliminary data.</text>
</comment>
<organism evidence="2 3">
    <name type="scientific">Leptospira borgpetersenii serovar Pomona str. 200901868</name>
    <dbReference type="NCBI Taxonomy" id="1192866"/>
    <lineage>
        <taxon>Bacteria</taxon>
        <taxon>Pseudomonadati</taxon>
        <taxon>Spirochaetota</taxon>
        <taxon>Spirochaetia</taxon>
        <taxon>Leptospirales</taxon>
        <taxon>Leptospiraceae</taxon>
        <taxon>Leptospira</taxon>
    </lineage>
</organism>
<keyword evidence="1" id="KW-0812">Transmembrane</keyword>
<feature type="transmembrane region" description="Helical" evidence="1">
    <location>
        <begin position="37"/>
        <end position="61"/>
    </location>
</feature>
<dbReference type="Proteomes" id="UP000012159">
    <property type="component" value="Unassembled WGS sequence"/>
</dbReference>
<accession>M6W605</accession>
<sequence>MGSRVDAVNTTKELKEIQTTALANISNRNMQSNWEPLVSTFFALAILFILFCFPVLLYFYYKK</sequence>
<evidence type="ECO:0000313" key="2">
    <source>
        <dbReference type="EMBL" id="EMO64535.1"/>
    </source>
</evidence>